<dbReference type="Gene3D" id="3.10.110.10">
    <property type="entry name" value="Ubiquitin Conjugating Enzyme"/>
    <property type="match status" value="1"/>
</dbReference>
<evidence type="ECO:0000256" key="5">
    <source>
        <dbReference type="ARBA" id="ARBA00022927"/>
    </source>
</evidence>
<dbReference type="Pfam" id="PF09454">
    <property type="entry name" value="Vps23_core"/>
    <property type="match status" value="1"/>
</dbReference>
<evidence type="ECO:0000313" key="12">
    <source>
        <dbReference type="EMBL" id="PIA14936.1"/>
    </source>
</evidence>
<dbReference type="Gene3D" id="6.10.140.820">
    <property type="match status" value="1"/>
</dbReference>
<evidence type="ECO:0000256" key="3">
    <source>
        <dbReference type="ARBA" id="ARBA00022448"/>
    </source>
</evidence>
<dbReference type="AlphaFoldDB" id="A0A2G5B7D1"/>
<evidence type="ECO:0000259" key="11">
    <source>
        <dbReference type="PROSITE" id="PS51322"/>
    </source>
</evidence>
<reference evidence="12 13" key="1">
    <citation type="journal article" date="2015" name="Genome Biol. Evol.">
        <title>Phylogenomic analyses indicate that early fungi evolved digesting cell walls of algal ancestors of land plants.</title>
        <authorList>
            <person name="Chang Y."/>
            <person name="Wang S."/>
            <person name="Sekimoto S."/>
            <person name="Aerts A.L."/>
            <person name="Choi C."/>
            <person name="Clum A."/>
            <person name="LaButti K.M."/>
            <person name="Lindquist E.A."/>
            <person name="Yee Ngan C."/>
            <person name="Ohm R.A."/>
            <person name="Salamov A.A."/>
            <person name="Grigoriev I.V."/>
            <person name="Spatafora J.W."/>
            <person name="Berbee M.L."/>
        </authorList>
    </citation>
    <scope>NUCLEOTIDE SEQUENCE [LARGE SCALE GENOMIC DNA]</scope>
    <source>
        <strain evidence="12 13">NRRL 1564</strain>
    </source>
</reference>
<evidence type="ECO:0000256" key="2">
    <source>
        <dbReference type="ARBA" id="ARBA00009594"/>
    </source>
</evidence>
<protein>
    <submittedName>
        <fullName evidence="12">UEV-domain-containing protein</fullName>
    </submittedName>
</protein>
<keyword evidence="5 7" id="KW-0653">Protein transport</keyword>
<dbReference type="PANTHER" id="PTHR23306">
    <property type="entry name" value="TUMOR SUSCEPTIBILITY GENE 101 PROTEIN-RELATED"/>
    <property type="match status" value="1"/>
</dbReference>
<feature type="compositionally biased region" description="Polar residues" evidence="9">
    <location>
        <begin position="234"/>
        <end position="253"/>
    </location>
</feature>
<organism evidence="12 13">
    <name type="scientific">Coemansia reversa (strain ATCC 12441 / NRRL 1564)</name>
    <dbReference type="NCBI Taxonomy" id="763665"/>
    <lineage>
        <taxon>Eukaryota</taxon>
        <taxon>Fungi</taxon>
        <taxon>Fungi incertae sedis</taxon>
        <taxon>Zoopagomycota</taxon>
        <taxon>Kickxellomycotina</taxon>
        <taxon>Kickxellomycetes</taxon>
        <taxon>Kickxellales</taxon>
        <taxon>Kickxellaceae</taxon>
        <taxon>Coemansia</taxon>
    </lineage>
</organism>
<dbReference type="GO" id="GO:0000813">
    <property type="term" value="C:ESCRT I complex"/>
    <property type="evidence" value="ECO:0007669"/>
    <property type="project" value="TreeGrafter"/>
</dbReference>
<evidence type="ECO:0000256" key="9">
    <source>
        <dbReference type="SAM" id="MobiDB-lite"/>
    </source>
</evidence>
<keyword evidence="3 7" id="KW-0813">Transport</keyword>
<evidence type="ECO:0000256" key="7">
    <source>
        <dbReference type="PROSITE-ProRule" id="PRU00644"/>
    </source>
</evidence>
<evidence type="ECO:0000256" key="8">
    <source>
        <dbReference type="SAM" id="Coils"/>
    </source>
</evidence>
<keyword evidence="6 8" id="KW-0175">Coiled coil</keyword>
<dbReference type="InterPro" id="IPR017916">
    <property type="entry name" value="SB_dom"/>
</dbReference>
<dbReference type="SUPFAM" id="SSF54495">
    <property type="entry name" value="UBC-like"/>
    <property type="match status" value="1"/>
</dbReference>
<feature type="domain" description="UEV" evidence="11">
    <location>
        <begin position="5"/>
        <end position="147"/>
    </location>
</feature>
<feature type="region of interest" description="Disordered" evidence="9">
    <location>
        <begin position="274"/>
        <end position="396"/>
    </location>
</feature>
<keyword evidence="13" id="KW-1185">Reference proteome</keyword>
<dbReference type="STRING" id="763665.A0A2G5B7D1"/>
<name>A0A2G5B7D1_COERN</name>
<evidence type="ECO:0000256" key="1">
    <source>
        <dbReference type="ARBA" id="ARBA00004177"/>
    </source>
</evidence>
<feature type="compositionally biased region" description="Low complexity" evidence="9">
    <location>
        <begin position="427"/>
        <end position="437"/>
    </location>
</feature>
<dbReference type="CDD" id="cd11685">
    <property type="entry name" value="UEV_TSG101-like"/>
    <property type="match status" value="1"/>
</dbReference>
<feature type="region of interest" description="Disordered" evidence="9">
    <location>
        <begin position="427"/>
        <end position="456"/>
    </location>
</feature>
<dbReference type="Pfam" id="PF05743">
    <property type="entry name" value="UEV"/>
    <property type="match status" value="1"/>
</dbReference>
<proteinExistence type="inferred from homology"/>
<dbReference type="GO" id="GO:0043130">
    <property type="term" value="F:ubiquitin binding"/>
    <property type="evidence" value="ECO:0007669"/>
    <property type="project" value="TreeGrafter"/>
</dbReference>
<feature type="compositionally biased region" description="Polar residues" evidence="9">
    <location>
        <begin position="373"/>
        <end position="396"/>
    </location>
</feature>
<evidence type="ECO:0000313" key="13">
    <source>
        <dbReference type="Proteomes" id="UP000242474"/>
    </source>
</evidence>
<dbReference type="InterPro" id="IPR016135">
    <property type="entry name" value="UBQ-conjugating_enzyme/RWD"/>
</dbReference>
<dbReference type="GO" id="GO:0043162">
    <property type="term" value="P:ubiquitin-dependent protein catabolic process via the multivesicular body sorting pathway"/>
    <property type="evidence" value="ECO:0007669"/>
    <property type="project" value="UniProtKB-ARBA"/>
</dbReference>
<dbReference type="SUPFAM" id="SSF140111">
    <property type="entry name" value="Endosomal sorting complex assembly domain"/>
    <property type="match status" value="1"/>
</dbReference>
<keyword evidence="4" id="KW-0967">Endosome</keyword>
<feature type="region of interest" description="Disordered" evidence="9">
    <location>
        <begin position="234"/>
        <end position="259"/>
    </location>
</feature>
<sequence>MSMEATRKWLQENTRHRFSNPQQVYQQVDTALTQFRSLQPKIAEYIADDGVRQALLCLHGTLPVVFHGATFNIPVVFWFPRTFPEHSPLAYVTPTRAMVVKVGRHVDERGRVYHPYLASWATSSTLNDLFRSLIAVFSAEPPVFSRPPGHTGMAIKPPGVEVMQRPGMASASLASLPQASKMPVTTFPVGAMSMTSLPQSSSASLPMPGTKPSPSISLSSAFVRPMTAVESELATVSTPTVADARPQTSSGISASADEAGQALAQMRINPNEDTAEHLQPEPQPESKPEQQQQQQLPPSPPFKDGEVSLGKPESATYQFNPVSGRPPVPSLGPVVASPESANVVSPFADDYPELGHVKGQRPTGGGSKPPDITESTSKQRASDPEQTNGASKLQQHTASVGLLPPDSASTIAHSVAETAAAVLASTPTTAVEAAPTEPKSPVASPEPSSLLDAEPMDDPQKRLVGYQLAIFDRVTSAVKRSREKHTRVNKELLDQSANLNSGAGVIAEERRQLLESQRQLSANISVLENKLNELNEKKAEFPDAAEISDVRTVFHGQSVASEQLFDLAGEIAAIDDTLYLLGRALDDGKLALGTYMRQVRKLAQQQFLAKALAIKIRRLCALDK</sequence>
<evidence type="ECO:0000259" key="10">
    <source>
        <dbReference type="PROSITE" id="PS51312"/>
    </source>
</evidence>
<dbReference type="InterPro" id="IPR052070">
    <property type="entry name" value="ESCRT-I_UEV_domain"/>
</dbReference>
<dbReference type="GO" id="GO:0015031">
    <property type="term" value="P:protein transport"/>
    <property type="evidence" value="ECO:0007669"/>
    <property type="project" value="UniProtKB-UniRule"/>
</dbReference>
<feature type="domain" description="SB" evidence="10">
    <location>
        <begin position="558"/>
        <end position="624"/>
    </location>
</feature>
<dbReference type="OrthoDB" id="306304at2759"/>
<comment type="similarity">
    <text evidence="2">Belongs to the ubiquitin-conjugating enzyme family. UEV subfamily.</text>
</comment>
<dbReference type="Proteomes" id="UP000242474">
    <property type="component" value="Unassembled WGS sequence"/>
</dbReference>
<dbReference type="PROSITE" id="PS51312">
    <property type="entry name" value="SB"/>
    <property type="match status" value="1"/>
</dbReference>
<accession>A0A2G5B7D1</accession>
<comment type="subcellular location">
    <subcellularLocation>
        <location evidence="1">Endosome</location>
    </subcellularLocation>
</comment>
<evidence type="ECO:0000256" key="4">
    <source>
        <dbReference type="ARBA" id="ARBA00022753"/>
    </source>
</evidence>
<feature type="compositionally biased region" description="Basic and acidic residues" evidence="9">
    <location>
        <begin position="274"/>
        <end position="288"/>
    </location>
</feature>
<evidence type="ECO:0000256" key="6">
    <source>
        <dbReference type="ARBA" id="ARBA00023054"/>
    </source>
</evidence>
<dbReference type="InterPro" id="IPR037202">
    <property type="entry name" value="ESCRT_assembly_dom"/>
</dbReference>
<dbReference type="PROSITE" id="PS51322">
    <property type="entry name" value="UEV"/>
    <property type="match status" value="1"/>
</dbReference>
<dbReference type="InterPro" id="IPR008883">
    <property type="entry name" value="UEV_N"/>
</dbReference>
<dbReference type="PANTHER" id="PTHR23306:SF3">
    <property type="entry name" value="TUMOR SUPPRESSOR PROTEIN 101"/>
    <property type="match status" value="1"/>
</dbReference>
<feature type="coiled-coil region" evidence="8">
    <location>
        <begin position="510"/>
        <end position="537"/>
    </location>
</feature>
<dbReference type="EMBL" id="KZ303511">
    <property type="protein sequence ID" value="PIA14936.1"/>
    <property type="molecule type" value="Genomic_DNA"/>
</dbReference>
<dbReference type="GO" id="GO:0072666">
    <property type="term" value="P:establishment of protein localization to vacuole"/>
    <property type="evidence" value="ECO:0007669"/>
    <property type="project" value="UniProtKB-ARBA"/>
</dbReference>
<gene>
    <name evidence="12" type="ORF">COEREDRAFT_88260</name>
</gene>